<dbReference type="InterPro" id="IPR051604">
    <property type="entry name" value="Ergot_Alk_Oxidoreductase"/>
</dbReference>
<dbReference type="PANTHER" id="PTHR43162">
    <property type="match status" value="1"/>
</dbReference>
<dbReference type="PANTHER" id="PTHR43162:SF1">
    <property type="entry name" value="PRESTALK A DIFFERENTIATION PROTEIN A"/>
    <property type="match status" value="1"/>
</dbReference>
<dbReference type="InterPro" id="IPR016040">
    <property type="entry name" value="NAD(P)-bd_dom"/>
</dbReference>
<dbReference type="EMBL" id="KV878599">
    <property type="protein sequence ID" value="OJJ52743.1"/>
    <property type="molecule type" value="Genomic_DNA"/>
</dbReference>
<dbReference type="VEuPathDB" id="FungiDB:ASPSYDRAFT_95114"/>
<feature type="domain" description="NAD(P)-binding" evidence="1">
    <location>
        <begin position="10"/>
        <end position="139"/>
    </location>
</feature>
<dbReference type="Gene3D" id="3.40.50.720">
    <property type="entry name" value="NAD(P)-binding Rossmann-like Domain"/>
    <property type="match status" value="1"/>
</dbReference>
<keyword evidence="3" id="KW-1185">Reference proteome</keyword>
<dbReference type="OrthoDB" id="419598at2759"/>
<dbReference type="SUPFAM" id="SSF51735">
    <property type="entry name" value="NAD(P)-binding Rossmann-fold domains"/>
    <property type="match status" value="1"/>
</dbReference>
<dbReference type="RefSeq" id="XP_040696549.1">
    <property type="nucleotide sequence ID" value="XM_040853078.1"/>
</dbReference>
<evidence type="ECO:0000259" key="1">
    <source>
        <dbReference type="Pfam" id="PF13460"/>
    </source>
</evidence>
<dbReference type="Gene3D" id="3.90.25.10">
    <property type="entry name" value="UDP-galactose 4-epimerase, domain 1"/>
    <property type="match status" value="1"/>
</dbReference>
<evidence type="ECO:0000313" key="3">
    <source>
        <dbReference type="Proteomes" id="UP000184356"/>
    </source>
</evidence>
<gene>
    <name evidence="2" type="ORF">ASPSYDRAFT_95114</name>
</gene>
<reference evidence="3" key="1">
    <citation type="journal article" date="2017" name="Genome Biol.">
        <title>Comparative genomics reveals high biological diversity and specific adaptations in the industrially and medically important fungal genus Aspergillus.</title>
        <authorList>
            <person name="de Vries R.P."/>
            <person name="Riley R."/>
            <person name="Wiebenga A."/>
            <person name="Aguilar-Osorio G."/>
            <person name="Amillis S."/>
            <person name="Uchima C.A."/>
            <person name="Anderluh G."/>
            <person name="Asadollahi M."/>
            <person name="Askin M."/>
            <person name="Barry K."/>
            <person name="Battaglia E."/>
            <person name="Bayram O."/>
            <person name="Benocci T."/>
            <person name="Braus-Stromeyer S.A."/>
            <person name="Caldana C."/>
            <person name="Canovas D."/>
            <person name="Cerqueira G.C."/>
            <person name="Chen F."/>
            <person name="Chen W."/>
            <person name="Choi C."/>
            <person name="Clum A."/>
            <person name="Dos Santos R.A."/>
            <person name="Damasio A.R."/>
            <person name="Diallinas G."/>
            <person name="Emri T."/>
            <person name="Fekete E."/>
            <person name="Flipphi M."/>
            <person name="Freyberg S."/>
            <person name="Gallo A."/>
            <person name="Gournas C."/>
            <person name="Habgood R."/>
            <person name="Hainaut M."/>
            <person name="Harispe M.L."/>
            <person name="Henrissat B."/>
            <person name="Hilden K.S."/>
            <person name="Hope R."/>
            <person name="Hossain A."/>
            <person name="Karabika E."/>
            <person name="Karaffa L."/>
            <person name="Karanyi Z."/>
            <person name="Krasevec N."/>
            <person name="Kuo A."/>
            <person name="Kusch H."/>
            <person name="LaButti K."/>
            <person name="Lagendijk E.L."/>
            <person name="Lapidus A."/>
            <person name="Levasseur A."/>
            <person name="Lindquist E."/>
            <person name="Lipzen A."/>
            <person name="Logrieco A.F."/>
            <person name="MacCabe A."/>
            <person name="Maekelae M.R."/>
            <person name="Malavazi I."/>
            <person name="Melin P."/>
            <person name="Meyer V."/>
            <person name="Mielnichuk N."/>
            <person name="Miskei M."/>
            <person name="Molnar A.P."/>
            <person name="Mule G."/>
            <person name="Ngan C.Y."/>
            <person name="Orejas M."/>
            <person name="Orosz E."/>
            <person name="Ouedraogo J.P."/>
            <person name="Overkamp K.M."/>
            <person name="Park H.-S."/>
            <person name="Perrone G."/>
            <person name="Piumi F."/>
            <person name="Punt P.J."/>
            <person name="Ram A.F."/>
            <person name="Ramon A."/>
            <person name="Rauscher S."/>
            <person name="Record E."/>
            <person name="Riano-Pachon D.M."/>
            <person name="Robert V."/>
            <person name="Roehrig J."/>
            <person name="Ruller R."/>
            <person name="Salamov A."/>
            <person name="Salih N.S."/>
            <person name="Samson R.A."/>
            <person name="Sandor E."/>
            <person name="Sanguinetti M."/>
            <person name="Schuetze T."/>
            <person name="Sepcic K."/>
            <person name="Shelest E."/>
            <person name="Sherlock G."/>
            <person name="Sophianopoulou V."/>
            <person name="Squina F.M."/>
            <person name="Sun H."/>
            <person name="Susca A."/>
            <person name="Todd R.B."/>
            <person name="Tsang A."/>
            <person name="Unkles S.E."/>
            <person name="van de Wiele N."/>
            <person name="van Rossen-Uffink D."/>
            <person name="Oliveira J.V."/>
            <person name="Vesth T.C."/>
            <person name="Visser J."/>
            <person name="Yu J.-H."/>
            <person name="Zhou M."/>
            <person name="Andersen M.R."/>
            <person name="Archer D.B."/>
            <person name="Baker S.E."/>
            <person name="Benoit I."/>
            <person name="Brakhage A.A."/>
            <person name="Braus G.H."/>
            <person name="Fischer R."/>
            <person name="Frisvad J.C."/>
            <person name="Goldman G.H."/>
            <person name="Houbraken J."/>
            <person name="Oakley B."/>
            <person name="Pocsi I."/>
            <person name="Scazzocchio C."/>
            <person name="Seiboth B."/>
            <person name="vanKuyk P.A."/>
            <person name="Wortman J."/>
            <person name="Dyer P.S."/>
            <person name="Grigoriev I.V."/>
        </authorList>
    </citation>
    <scope>NUCLEOTIDE SEQUENCE [LARGE SCALE GENOMIC DNA]</scope>
    <source>
        <strain evidence="3">CBS 593.65</strain>
    </source>
</reference>
<protein>
    <recommendedName>
        <fullName evidence="1">NAD(P)-binding domain-containing protein</fullName>
    </recommendedName>
</protein>
<evidence type="ECO:0000313" key="2">
    <source>
        <dbReference type="EMBL" id="OJJ52743.1"/>
    </source>
</evidence>
<accession>A0A1L9T0B4</accession>
<sequence length="288" mass="31802">MSLPRVLIVGANGAVGRELLQQLRALCPPPQIRVSTRNTTGAKFPTGVDVVQGDLSDISSYHRLFAGVDRAFLYSTPEAPLEQLFTAAKDEGVQHVTLLSSLSVEEDPDGMIGTAQRKVEDAIVNAGLLYTFIRAGNFCSNTSLFWLPQIESSGRLWMVYPDSQSAPVSESDMAAIAVIALTTDQLVNQAVPVTGSSWISHREQMQAINRLRQVEGRQPIEIITVTPADWKSRTSDFIPEDLQNQLLRFWALGDQKKPALLPSERVTGRPSQCFEDWLAYNKAAFLRC</sequence>
<proteinExistence type="predicted"/>
<dbReference type="GeneID" id="63769151"/>
<name>A0A1L9T0B4_9EURO</name>
<dbReference type="AlphaFoldDB" id="A0A1L9T0B4"/>
<organism evidence="2 3">
    <name type="scientific">Aspergillus sydowii CBS 593.65</name>
    <dbReference type="NCBI Taxonomy" id="1036612"/>
    <lineage>
        <taxon>Eukaryota</taxon>
        <taxon>Fungi</taxon>
        <taxon>Dikarya</taxon>
        <taxon>Ascomycota</taxon>
        <taxon>Pezizomycotina</taxon>
        <taxon>Eurotiomycetes</taxon>
        <taxon>Eurotiomycetidae</taxon>
        <taxon>Eurotiales</taxon>
        <taxon>Aspergillaceae</taxon>
        <taxon>Aspergillus</taxon>
        <taxon>Aspergillus subgen. Nidulantes</taxon>
    </lineage>
</organism>
<dbReference type="Proteomes" id="UP000184356">
    <property type="component" value="Unassembled WGS sequence"/>
</dbReference>
<dbReference type="InterPro" id="IPR036291">
    <property type="entry name" value="NAD(P)-bd_dom_sf"/>
</dbReference>
<dbReference type="STRING" id="1036612.A0A1L9T0B4"/>
<dbReference type="Pfam" id="PF13460">
    <property type="entry name" value="NAD_binding_10"/>
    <property type="match status" value="1"/>
</dbReference>